<sequence>MINLYNELETHLKTPEVGIRHFDLWEGQFDNSSEKFPYPLPAAYLEITREDTSPLGDKVLLVKSSFTLHLGCKDYRPTTTGAKVTTGKGILLLSQVITAQLHGWQSGKFGTLTQTSRRTVNGNGYLYRVEQNYEMSYKDYSPQVKREKIGGNEVTVRME</sequence>
<dbReference type="Proteomes" id="UP000004095">
    <property type="component" value="Unassembled WGS sequence"/>
</dbReference>
<keyword evidence="2" id="KW-1185">Reference proteome</keyword>
<evidence type="ECO:0000313" key="2">
    <source>
        <dbReference type="Proteomes" id="UP000004095"/>
    </source>
</evidence>
<protein>
    <recommendedName>
        <fullName evidence="3">Phage protein</fullName>
    </recommendedName>
</protein>
<reference evidence="1 2" key="1">
    <citation type="submission" date="2007-01" db="EMBL/GenBank/DDBJ databases">
        <authorList>
            <person name="Haygood M."/>
            <person name="Podell S."/>
            <person name="Anderson C."/>
            <person name="Hopkinson B."/>
            <person name="Roe K."/>
            <person name="Barbeau K."/>
            <person name="Gaasterland T."/>
            <person name="Ferriera S."/>
            <person name="Johnson J."/>
            <person name="Kravitz S."/>
            <person name="Beeson K."/>
            <person name="Sutton G."/>
            <person name="Rogers Y.-H."/>
            <person name="Friedman R."/>
            <person name="Frazier M."/>
            <person name="Venter J.C."/>
        </authorList>
    </citation>
    <scope>NUCLEOTIDE SEQUENCE [LARGE SCALE GENOMIC DNA]</scope>
    <source>
        <strain evidence="1 2">ATCC 23134</strain>
    </source>
</reference>
<gene>
    <name evidence="1" type="ORF">M23134_07449</name>
</gene>
<proteinExistence type="predicted"/>
<name>A1ZEU0_MICM2</name>
<accession>A1ZEU0</accession>
<dbReference type="RefSeq" id="WP_002694188.1">
    <property type="nucleotide sequence ID" value="NZ_AAWS01000004.1"/>
</dbReference>
<dbReference type="AlphaFoldDB" id="A1ZEU0"/>
<comment type="caution">
    <text evidence="1">The sequence shown here is derived from an EMBL/GenBank/DDBJ whole genome shotgun (WGS) entry which is preliminary data.</text>
</comment>
<evidence type="ECO:0008006" key="3">
    <source>
        <dbReference type="Google" id="ProtNLM"/>
    </source>
</evidence>
<dbReference type="EMBL" id="AAWS01000004">
    <property type="protein sequence ID" value="EAY31042.1"/>
    <property type="molecule type" value="Genomic_DNA"/>
</dbReference>
<organism evidence="1 2">
    <name type="scientific">Microscilla marina ATCC 23134</name>
    <dbReference type="NCBI Taxonomy" id="313606"/>
    <lineage>
        <taxon>Bacteria</taxon>
        <taxon>Pseudomonadati</taxon>
        <taxon>Bacteroidota</taxon>
        <taxon>Cytophagia</taxon>
        <taxon>Cytophagales</taxon>
        <taxon>Microscillaceae</taxon>
        <taxon>Microscilla</taxon>
    </lineage>
</organism>
<evidence type="ECO:0000313" key="1">
    <source>
        <dbReference type="EMBL" id="EAY31042.1"/>
    </source>
</evidence>